<comment type="caution">
    <text evidence="2">The sequence shown here is derived from an EMBL/GenBank/DDBJ whole genome shotgun (WGS) entry which is preliminary data.</text>
</comment>
<keyword evidence="1" id="KW-0472">Membrane</keyword>
<proteinExistence type="predicted"/>
<dbReference type="Proteomes" id="UP001460270">
    <property type="component" value="Unassembled WGS sequence"/>
</dbReference>
<keyword evidence="3" id="KW-1185">Reference proteome</keyword>
<feature type="transmembrane region" description="Helical" evidence="1">
    <location>
        <begin position="61"/>
        <end position="80"/>
    </location>
</feature>
<feature type="transmembrane region" description="Helical" evidence="1">
    <location>
        <begin position="123"/>
        <end position="143"/>
    </location>
</feature>
<feature type="transmembrane region" description="Helical" evidence="1">
    <location>
        <begin position="92"/>
        <end position="111"/>
    </location>
</feature>
<evidence type="ECO:0000313" key="3">
    <source>
        <dbReference type="Proteomes" id="UP001460270"/>
    </source>
</evidence>
<sequence length="167" mass="17930">MSTPSSQLFLTLLGHADTKKSKDQIPNSQCDVHCTCPGTSALRLDKTKVFQILQTASLNNLTVSIVLSCIAAGFSVLFTLLEPVPLTVWRGFYVFGLLSFGQGLSTVILTSTAASCAKTTPELYYMSLVLTVASVMGTGFFVVKCSLWLINRLDEDNAQEVASSAPP</sequence>
<reference evidence="3" key="1">
    <citation type="submission" date="2024-04" db="EMBL/GenBank/DDBJ databases">
        <title>Salinicola lusitanus LLJ914,a marine bacterium isolated from the Okinawa Trough.</title>
        <authorList>
            <person name="Li J."/>
        </authorList>
    </citation>
    <scope>NUCLEOTIDE SEQUENCE [LARGE SCALE GENOMIC DNA]</scope>
</reference>
<protein>
    <submittedName>
        <fullName evidence="2">Uncharacterized protein</fullName>
    </submittedName>
</protein>
<evidence type="ECO:0000256" key="1">
    <source>
        <dbReference type="SAM" id="Phobius"/>
    </source>
</evidence>
<keyword evidence="1" id="KW-0812">Transmembrane</keyword>
<name>A0AAW0P6N9_9GOBI</name>
<accession>A0AAW0P6N9</accession>
<dbReference type="EMBL" id="JBBPFD010000008">
    <property type="protein sequence ID" value="KAK7915986.1"/>
    <property type="molecule type" value="Genomic_DNA"/>
</dbReference>
<evidence type="ECO:0000313" key="2">
    <source>
        <dbReference type="EMBL" id="KAK7915986.1"/>
    </source>
</evidence>
<dbReference type="AlphaFoldDB" id="A0AAW0P6N9"/>
<gene>
    <name evidence="2" type="ORF">WMY93_011747</name>
</gene>
<keyword evidence="1" id="KW-1133">Transmembrane helix</keyword>
<organism evidence="2 3">
    <name type="scientific">Mugilogobius chulae</name>
    <name type="common">yellowstripe goby</name>
    <dbReference type="NCBI Taxonomy" id="88201"/>
    <lineage>
        <taxon>Eukaryota</taxon>
        <taxon>Metazoa</taxon>
        <taxon>Chordata</taxon>
        <taxon>Craniata</taxon>
        <taxon>Vertebrata</taxon>
        <taxon>Euteleostomi</taxon>
        <taxon>Actinopterygii</taxon>
        <taxon>Neopterygii</taxon>
        <taxon>Teleostei</taxon>
        <taxon>Neoteleostei</taxon>
        <taxon>Acanthomorphata</taxon>
        <taxon>Gobiaria</taxon>
        <taxon>Gobiiformes</taxon>
        <taxon>Gobioidei</taxon>
        <taxon>Gobiidae</taxon>
        <taxon>Gobionellinae</taxon>
        <taxon>Mugilogobius</taxon>
    </lineage>
</organism>